<dbReference type="EMBL" id="BMAU01021349">
    <property type="protein sequence ID" value="GFY18452.1"/>
    <property type="molecule type" value="Genomic_DNA"/>
</dbReference>
<evidence type="ECO:0000313" key="3">
    <source>
        <dbReference type="Proteomes" id="UP000887159"/>
    </source>
</evidence>
<protein>
    <submittedName>
        <fullName evidence="2">Uncharacterized protein</fullName>
    </submittedName>
</protein>
<gene>
    <name evidence="2" type="primary">NCL1_19124</name>
    <name evidence="2" type="ORF">TNCV_2396801</name>
</gene>
<sequence length="172" mass="19243">MAQNFDTFEVEDMVRVYANFPAIYAYSEGVLTRDNAEALAGRYIRMMEESAKNTVVEGNYTSKFTAITDGFDHFLNSMGTLSISKMWKLAIYYHHQWLLTGVDLGRKNHLYNECIDEANVNWNEDDSDSGSSESHECESDSEECPWDSGSSESDSNSSESGSSSSESNSNES</sequence>
<proteinExistence type="predicted"/>
<comment type="caution">
    <text evidence="2">The sequence shown here is derived from an EMBL/GenBank/DDBJ whole genome shotgun (WGS) entry which is preliminary data.</text>
</comment>
<reference evidence="2" key="1">
    <citation type="submission" date="2020-08" db="EMBL/GenBank/DDBJ databases">
        <title>Multicomponent nature underlies the extraordinary mechanical properties of spider dragline silk.</title>
        <authorList>
            <person name="Kono N."/>
            <person name="Nakamura H."/>
            <person name="Mori M."/>
            <person name="Yoshida Y."/>
            <person name="Ohtoshi R."/>
            <person name="Malay A.D."/>
            <person name="Moran D.A.P."/>
            <person name="Tomita M."/>
            <person name="Numata K."/>
            <person name="Arakawa K."/>
        </authorList>
    </citation>
    <scope>NUCLEOTIDE SEQUENCE</scope>
</reference>
<dbReference type="AlphaFoldDB" id="A0A8X6SR61"/>
<keyword evidence="3" id="KW-1185">Reference proteome</keyword>
<feature type="region of interest" description="Disordered" evidence="1">
    <location>
        <begin position="121"/>
        <end position="172"/>
    </location>
</feature>
<organism evidence="2 3">
    <name type="scientific">Trichonephila clavipes</name>
    <name type="common">Golden silk orbweaver</name>
    <name type="synonym">Nephila clavipes</name>
    <dbReference type="NCBI Taxonomy" id="2585209"/>
    <lineage>
        <taxon>Eukaryota</taxon>
        <taxon>Metazoa</taxon>
        <taxon>Ecdysozoa</taxon>
        <taxon>Arthropoda</taxon>
        <taxon>Chelicerata</taxon>
        <taxon>Arachnida</taxon>
        <taxon>Araneae</taxon>
        <taxon>Araneomorphae</taxon>
        <taxon>Entelegynae</taxon>
        <taxon>Araneoidea</taxon>
        <taxon>Nephilidae</taxon>
        <taxon>Trichonephila</taxon>
    </lineage>
</organism>
<evidence type="ECO:0000256" key="1">
    <source>
        <dbReference type="SAM" id="MobiDB-lite"/>
    </source>
</evidence>
<evidence type="ECO:0000313" key="2">
    <source>
        <dbReference type="EMBL" id="GFY18452.1"/>
    </source>
</evidence>
<accession>A0A8X6SR61</accession>
<name>A0A8X6SR61_TRICX</name>
<feature type="compositionally biased region" description="Low complexity" evidence="1">
    <location>
        <begin position="147"/>
        <end position="172"/>
    </location>
</feature>
<dbReference type="Proteomes" id="UP000887159">
    <property type="component" value="Unassembled WGS sequence"/>
</dbReference>